<evidence type="ECO:0000256" key="3">
    <source>
        <dbReference type="ARBA" id="ARBA00023002"/>
    </source>
</evidence>
<dbReference type="InterPro" id="IPR002937">
    <property type="entry name" value="Amino_oxidase"/>
</dbReference>
<evidence type="ECO:0000256" key="2">
    <source>
        <dbReference type="ARBA" id="ARBA00005995"/>
    </source>
</evidence>
<evidence type="ECO:0000259" key="4">
    <source>
        <dbReference type="PROSITE" id="PS50934"/>
    </source>
</evidence>
<dbReference type="GO" id="GO:0140682">
    <property type="term" value="F:FAD-dependent H3K4me/H3K4me3 demethylase activity"/>
    <property type="evidence" value="ECO:0007669"/>
    <property type="project" value="UniProtKB-ARBA"/>
</dbReference>
<evidence type="ECO:0000313" key="7">
    <source>
        <dbReference type="WBParaSite" id="EVEC_0000737301-mRNA-1"/>
    </source>
</evidence>
<dbReference type="GO" id="GO:0003682">
    <property type="term" value="F:chromatin binding"/>
    <property type="evidence" value="ECO:0007669"/>
    <property type="project" value="TreeGrafter"/>
</dbReference>
<dbReference type="InterPro" id="IPR036388">
    <property type="entry name" value="WH-like_DNA-bd_sf"/>
</dbReference>
<dbReference type="EMBL" id="UXUI01008688">
    <property type="protein sequence ID" value="VDD92143.1"/>
    <property type="molecule type" value="Genomic_DNA"/>
</dbReference>
<dbReference type="InterPro" id="IPR007526">
    <property type="entry name" value="SWIRM"/>
</dbReference>
<keyword evidence="6" id="KW-1185">Reference proteome</keyword>
<evidence type="ECO:0000313" key="6">
    <source>
        <dbReference type="Proteomes" id="UP000274131"/>
    </source>
</evidence>
<dbReference type="SUPFAM" id="SSF46689">
    <property type="entry name" value="Homeodomain-like"/>
    <property type="match status" value="1"/>
</dbReference>
<sequence length="737" mass="83094">MGTYASQSSSDLISKKGTRMTKAEALKLIGTFESMDILQWEDDEISMKNAAQNSCLRYDELCGDEKKFFPDVMASREMILLYLFIRNKALQLWQINPLVELSPEGIFEHLPPPYDCDYDLTLRIHLFLKRYGYVNHGVFSFDKGLLKRSSKRVLVIGAGIAGIAAARQLRYFGIETRILEARGRIGGRISTYKKPDTDAVAELGGMFIMGTCGNPLTTLLSQVKVTPRDFKANFVPVYDPKEGLTCRKEGHKGLSLQYETVDTLFFQTLNDRQEDYDLQQKRRELCELELDYLQQMRTNEEAMVILKEALTRKKVLLEKARSKFEGNLDEEENCLYEITVKCLEKDIRDTIEKYDLCKTRFDELDMNISKLRKSGITEVFMNQSDRRKFNFYLACLELAVGAPLNLCSSKLSHLDCNKQFPGSFICLAEGLSALTDALASDLDIQTNCVVNSIAYGSDGVKVRFEHQNNYKKELCEIVGDACLCTLPLGVFKAALHGRKPLLFDPPLPEWKTHAISALGFGNICKVILIFEKKFWKYPIFGRVSDESRGYFHLFYAPYEVPVLIGMISGEAAYKADKIGNPDTIVEDAMSLLKKLFGDDCPKEPKDAVVTRWGTDSYTLGANAYYTTNCRGDEPDKLAAPLEDGDGFLRLFFAGEHTSIDHMGTAAQELFLLFGYGVLLLCGETCGESTEQSRLTDSIRVHKIQVLKSTREVLVITLHSHLKDVEDTTSGQKNTLAS</sequence>
<dbReference type="Proteomes" id="UP000274131">
    <property type="component" value="Unassembled WGS sequence"/>
</dbReference>
<evidence type="ECO:0000256" key="1">
    <source>
        <dbReference type="ARBA" id="ARBA00004123"/>
    </source>
</evidence>
<dbReference type="OrthoDB" id="9982100at2759"/>
<dbReference type="Gene3D" id="3.50.50.60">
    <property type="entry name" value="FAD/NAD(P)-binding domain"/>
    <property type="match status" value="2"/>
</dbReference>
<dbReference type="SUPFAM" id="SSF54373">
    <property type="entry name" value="FAD-linked reductases, C-terminal domain"/>
    <property type="match status" value="1"/>
</dbReference>
<feature type="domain" description="SWIRM" evidence="4">
    <location>
        <begin position="47"/>
        <end position="145"/>
    </location>
</feature>
<accession>A0A0N4VA88</accession>
<gene>
    <name evidence="5" type="ORF">EVEC_LOCUS6894</name>
</gene>
<reference evidence="7" key="1">
    <citation type="submission" date="2017-02" db="UniProtKB">
        <authorList>
            <consortium name="WormBaseParasite"/>
        </authorList>
    </citation>
    <scope>IDENTIFICATION</scope>
</reference>
<dbReference type="InterPro" id="IPR036188">
    <property type="entry name" value="FAD/NAD-bd_sf"/>
</dbReference>
<dbReference type="InterPro" id="IPR009057">
    <property type="entry name" value="Homeodomain-like_sf"/>
</dbReference>
<comment type="similarity">
    <text evidence="2">Belongs to the flavin monoamine oxidase family.</text>
</comment>
<dbReference type="InterPro" id="IPR050281">
    <property type="entry name" value="Flavin_monoamine_oxidase"/>
</dbReference>
<dbReference type="PANTHER" id="PTHR10742">
    <property type="entry name" value="FLAVIN MONOAMINE OXIDASE"/>
    <property type="match status" value="1"/>
</dbReference>
<dbReference type="Pfam" id="PF04433">
    <property type="entry name" value="SWIRM"/>
    <property type="match status" value="1"/>
</dbReference>
<dbReference type="SUPFAM" id="SSF51905">
    <property type="entry name" value="FAD/NAD(P)-binding domain"/>
    <property type="match status" value="1"/>
</dbReference>
<keyword evidence="3" id="KW-0560">Oxidoreductase</keyword>
<reference evidence="5 6" key="2">
    <citation type="submission" date="2018-10" db="EMBL/GenBank/DDBJ databases">
        <authorList>
            <consortium name="Pathogen Informatics"/>
        </authorList>
    </citation>
    <scope>NUCLEOTIDE SEQUENCE [LARGE SCALE GENOMIC DNA]</scope>
</reference>
<protein>
    <submittedName>
        <fullName evidence="7">SWIRM domain-containing protein</fullName>
    </submittedName>
</protein>
<dbReference type="AlphaFoldDB" id="A0A0N4VA88"/>
<dbReference type="Gene3D" id="1.10.10.10">
    <property type="entry name" value="Winged helix-like DNA-binding domain superfamily/Winged helix DNA-binding domain"/>
    <property type="match status" value="1"/>
</dbReference>
<organism evidence="7">
    <name type="scientific">Enterobius vermicularis</name>
    <name type="common">Human pinworm</name>
    <dbReference type="NCBI Taxonomy" id="51028"/>
    <lineage>
        <taxon>Eukaryota</taxon>
        <taxon>Metazoa</taxon>
        <taxon>Ecdysozoa</taxon>
        <taxon>Nematoda</taxon>
        <taxon>Chromadorea</taxon>
        <taxon>Rhabditida</taxon>
        <taxon>Spirurina</taxon>
        <taxon>Oxyuridomorpha</taxon>
        <taxon>Oxyuroidea</taxon>
        <taxon>Oxyuridae</taxon>
        <taxon>Enterobius</taxon>
    </lineage>
</organism>
<proteinExistence type="inferred from homology"/>
<dbReference type="WBParaSite" id="EVEC_0000737301-mRNA-1">
    <property type="protein sequence ID" value="EVEC_0000737301-mRNA-1"/>
    <property type="gene ID" value="EVEC_0000737301"/>
</dbReference>
<evidence type="ECO:0000313" key="5">
    <source>
        <dbReference type="EMBL" id="VDD92143.1"/>
    </source>
</evidence>
<dbReference type="STRING" id="51028.A0A0N4VA88"/>
<dbReference type="PROSITE" id="PS50934">
    <property type="entry name" value="SWIRM"/>
    <property type="match status" value="1"/>
</dbReference>
<dbReference type="PANTHER" id="PTHR10742:SF386">
    <property type="entry name" value="LYSINE-SPECIFIC HISTONE DEMETHYLASE 1A"/>
    <property type="match status" value="1"/>
</dbReference>
<dbReference type="Pfam" id="PF01593">
    <property type="entry name" value="Amino_oxidase"/>
    <property type="match status" value="1"/>
</dbReference>
<name>A0A0N4VA88_ENTVE</name>
<comment type="subcellular location">
    <subcellularLocation>
        <location evidence="1">Nucleus</location>
    </subcellularLocation>
</comment>
<dbReference type="GO" id="GO:0005634">
    <property type="term" value="C:nucleus"/>
    <property type="evidence" value="ECO:0007669"/>
    <property type="project" value="UniProtKB-SubCell"/>
</dbReference>
<dbReference type="GO" id="GO:0050660">
    <property type="term" value="F:flavin adenine dinucleotide binding"/>
    <property type="evidence" value="ECO:0007669"/>
    <property type="project" value="TreeGrafter"/>
</dbReference>